<feature type="region of interest" description="Disordered" evidence="13">
    <location>
        <begin position="1147"/>
        <end position="1296"/>
    </location>
</feature>
<feature type="domain" description="Phorbol-ester/DAG-type" evidence="14">
    <location>
        <begin position="639"/>
        <end position="684"/>
    </location>
</feature>
<dbReference type="InterPro" id="IPR000198">
    <property type="entry name" value="RhoGAP_dom"/>
</dbReference>
<dbReference type="GO" id="GO:0007165">
    <property type="term" value="P:signal transduction"/>
    <property type="evidence" value="ECO:0007669"/>
    <property type="project" value="InterPro"/>
</dbReference>
<evidence type="ECO:0000256" key="7">
    <source>
        <dbReference type="ARBA" id="ARBA00040783"/>
    </source>
</evidence>
<reference evidence="17 18" key="1">
    <citation type="submission" date="2020-12" db="EMBL/GenBank/DDBJ databases">
        <title>De novo assembly of Tibetan sheep genome.</title>
        <authorList>
            <person name="Li X."/>
        </authorList>
    </citation>
    <scope>NUCLEOTIDE SEQUENCE [LARGE SCALE GENOMIC DNA]</scope>
    <source>
        <tissue evidence="17">Heart</tissue>
    </source>
</reference>
<evidence type="ECO:0000256" key="8">
    <source>
        <dbReference type="ARBA" id="ARBA00042921"/>
    </source>
</evidence>
<keyword evidence="5" id="KW-0862">Zinc</keyword>
<dbReference type="InterPro" id="IPR008936">
    <property type="entry name" value="Rho_GTPase_activation_prot"/>
</dbReference>
<evidence type="ECO:0000256" key="6">
    <source>
        <dbReference type="ARBA" id="ARBA00023054"/>
    </source>
</evidence>
<evidence type="ECO:0000256" key="3">
    <source>
        <dbReference type="ARBA" id="ARBA00022723"/>
    </source>
</evidence>
<dbReference type="InterPro" id="IPR054713">
    <property type="entry name" value="GMIP/FCHO2-like_FCH"/>
</dbReference>
<comment type="caution">
    <text evidence="17">The sequence shown here is derived from an EMBL/GenBank/DDBJ whole genome shotgun (WGS) entry which is preliminary data.</text>
</comment>
<dbReference type="SUPFAM" id="SSF103657">
    <property type="entry name" value="BAR/IMD domain-like"/>
    <property type="match status" value="1"/>
</dbReference>
<accession>A0A836D733</accession>
<dbReference type="PROSITE" id="PS50238">
    <property type="entry name" value="RHOGAP"/>
    <property type="match status" value="1"/>
</dbReference>
<evidence type="ECO:0000313" key="17">
    <source>
        <dbReference type="EMBL" id="KAG5214988.1"/>
    </source>
</evidence>
<feature type="region of interest" description="Disordered" evidence="13">
    <location>
        <begin position="941"/>
        <end position="964"/>
    </location>
</feature>
<feature type="compositionally biased region" description="Basic and acidic residues" evidence="13">
    <location>
        <begin position="946"/>
        <end position="955"/>
    </location>
</feature>
<dbReference type="SUPFAM" id="SSF57889">
    <property type="entry name" value="Cysteine-rich domain"/>
    <property type="match status" value="1"/>
</dbReference>
<dbReference type="SMART" id="SM00324">
    <property type="entry name" value="RhoGAP"/>
    <property type="match status" value="1"/>
</dbReference>
<dbReference type="InterPro" id="IPR027267">
    <property type="entry name" value="AH/BAR_dom_sf"/>
</dbReference>
<dbReference type="CDD" id="cd20816">
    <property type="entry name" value="C1_GMIP-like"/>
    <property type="match status" value="1"/>
</dbReference>
<keyword evidence="1" id="KW-0343">GTPase activation</keyword>
<evidence type="ECO:0000256" key="1">
    <source>
        <dbReference type="ARBA" id="ARBA00022468"/>
    </source>
</evidence>
<dbReference type="InterPro" id="IPR051025">
    <property type="entry name" value="RhoGAP"/>
</dbReference>
<keyword evidence="6 11" id="KW-0175">Coiled coil</keyword>
<feature type="domain" description="F-BAR" evidence="16">
    <location>
        <begin position="219"/>
        <end position="489"/>
    </location>
</feature>
<dbReference type="InterPro" id="IPR057028">
    <property type="entry name" value="RHG29_45_N"/>
</dbReference>
<dbReference type="Pfam" id="PF00620">
    <property type="entry name" value="RhoGAP"/>
    <property type="match status" value="1"/>
</dbReference>
<gene>
    <name evidence="17" type="ORF">JEQ12_000564</name>
</gene>
<dbReference type="FunFam" id="1.20.1270.60:FF:000038">
    <property type="entry name" value="Rho GTPase activating protein 29"/>
    <property type="match status" value="1"/>
</dbReference>
<feature type="region of interest" description="Disordered" evidence="13">
    <location>
        <begin position="499"/>
        <end position="550"/>
    </location>
</feature>
<feature type="compositionally biased region" description="Basic and acidic residues" evidence="13">
    <location>
        <begin position="1256"/>
        <end position="1268"/>
    </location>
</feature>
<proteinExistence type="predicted"/>
<dbReference type="InterPro" id="IPR002219">
    <property type="entry name" value="PKC_DAG/PE"/>
</dbReference>
<keyword evidence="3" id="KW-0479">Metal-binding</keyword>
<dbReference type="SUPFAM" id="SSF48350">
    <property type="entry name" value="GTPase activation domain, GAP"/>
    <property type="match status" value="1"/>
</dbReference>
<dbReference type="PROSITE" id="PS50081">
    <property type="entry name" value="ZF_DAG_PE_2"/>
    <property type="match status" value="1"/>
</dbReference>
<name>A0A836D733_SHEEP</name>
<dbReference type="Gene3D" id="3.30.60.20">
    <property type="match status" value="1"/>
</dbReference>
<protein>
    <recommendedName>
        <fullName evidence="7">Rho GTPase-activating protein 29</fullName>
    </recommendedName>
    <alternativeName>
        <fullName evidence="8">Rho-type GTPase-activating protein 29</fullName>
    </alternativeName>
</protein>
<dbReference type="GO" id="GO:0005829">
    <property type="term" value="C:cytosol"/>
    <property type="evidence" value="ECO:0007669"/>
    <property type="project" value="UniProtKB-ARBA"/>
</dbReference>
<feature type="region of interest" description="Disordered" evidence="13">
    <location>
        <begin position="567"/>
        <end position="626"/>
    </location>
</feature>
<dbReference type="GO" id="GO:0005096">
    <property type="term" value="F:GTPase activator activity"/>
    <property type="evidence" value="ECO:0007669"/>
    <property type="project" value="UniProtKB-KW"/>
</dbReference>
<dbReference type="Gene3D" id="1.10.555.10">
    <property type="entry name" value="Rho GTPase activation protein"/>
    <property type="match status" value="1"/>
</dbReference>
<dbReference type="Pfam" id="PF22699">
    <property type="entry name" value="GMIP-like_FCH"/>
    <property type="match status" value="1"/>
</dbReference>
<evidence type="ECO:0000256" key="9">
    <source>
        <dbReference type="ARBA" id="ARBA00055091"/>
    </source>
</evidence>
<evidence type="ECO:0000256" key="12">
    <source>
        <dbReference type="SAM" id="Coils"/>
    </source>
</evidence>
<evidence type="ECO:0000256" key="5">
    <source>
        <dbReference type="ARBA" id="ARBA00022833"/>
    </source>
</evidence>
<dbReference type="GO" id="GO:0008270">
    <property type="term" value="F:zinc ion binding"/>
    <property type="evidence" value="ECO:0007669"/>
    <property type="project" value="UniProtKB-KW"/>
</dbReference>
<dbReference type="PANTHER" id="PTHR15228:SF7">
    <property type="entry name" value="RHO GTPASE-ACTIVATING PROTEIN 29"/>
    <property type="match status" value="1"/>
</dbReference>
<evidence type="ECO:0000259" key="15">
    <source>
        <dbReference type="PROSITE" id="PS50238"/>
    </source>
</evidence>
<evidence type="ECO:0000256" key="11">
    <source>
        <dbReference type="PROSITE-ProRule" id="PRU01077"/>
    </source>
</evidence>
<dbReference type="InterPro" id="IPR046349">
    <property type="entry name" value="C1-like_sf"/>
</dbReference>
<organism evidence="17 18">
    <name type="scientific">Ovis aries</name>
    <name type="common">Sheep</name>
    <dbReference type="NCBI Taxonomy" id="9940"/>
    <lineage>
        <taxon>Eukaryota</taxon>
        <taxon>Metazoa</taxon>
        <taxon>Chordata</taxon>
        <taxon>Craniata</taxon>
        <taxon>Vertebrata</taxon>
        <taxon>Euteleostomi</taxon>
        <taxon>Mammalia</taxon>
        <taxon>Eutheria</taxon>
        <taxon>Laurasiatheria</taxon>
        <taxon>Artiodactyla</taxon>
        <taxon>Ruminantia</taxon>
        <taxon>Pecora</taxon>
        <taxon>Bovidae</taxon>
        <taxon>Caprinae</taxon>
        <taxon>Ovis</taxon>
    </lineage>
</organism>
<comment type="function">
    <text evidence="9">GTPase activator for the Rho-type GTPases by converting them to an inactive GDP-bound state. Has strong activity toward RHOA, and weaker activity toward RAC1 and CDC42. May act as a specific effector of RAP2A to regulate Rho. In concert with RASIP1, suppresses RhoA signaling and dampens ROCK and MYH9 activities in endothelial cells and plays an essential role in blood vessel tubulogenesis.</text>
</comment>
<sequence length="1296" mass="145319">MGSAAAAVTAVSVGRASALGTRDGAPRMIAYKQKKTKKKRVLSTGQLSTDVTTSEMGLKSINSNAILDPDYIKELVNDIRKFSHMLLYLKEAILSECFKEVIHIRLDELLRVLKSVMNKHQNLNSVDLQNAAEMLTAKVKAVNFTEVNEENKNDLFREVFSSIETLAFTFGNILTNFLMGDVGNDSLLRLPVSQESKSFESVSVESVDSSNEKGSFSPIELDSMLLKNTNSIELALSYAKTWSKYTKNIVSWVEKKLNLELESTRNIVKLAEATRTNIGLQEFMPLQSLFTNALLNDIESSHLLQQTIAALQANKFVQPLLGRKNEMEKQRKEIKELWKQEQNKMLETETALKKAKLLCMQRQDEYEKAKSSMFRAEEEHLSSSSGLVKNLNRQLEKKRRLEEEALQKVEEANELYKVCVTNVEERRNDLENTKREILTQLRKLVFQCDLTLKAVTVNLFQMQHLQAASLSSNLQSLCDSAKLYDPGQEYSEFVRATNSAEEEKVDGNVNKQLSSPPISGYGPSDSLEDVVRLPDNSNKTEEDRCSNSADITGPSFLRSWTFGMFSDSESTGGSSESRSLDSESISPGDFHRKLPRTPSSGTMSSADDLDEREPPSPSEAGPNSLGTFKKTLMSKAALTHKLRKLRSPTKCRDCEGIVVFQGVECEECLLVCHRKCLENLVIICGHQKLMGKMHLFGAEFTQIAKKEPDGIPFVLKMCASEIENRALSLQGIYRVCGNKIKTEKLCQALENGMHLVDISEFSSHDICDVLKLYLRQLPEPFILFRLYKEFMDLAIEIQHVNEEQEMKKDNPEDKKWPSTSIEISRILLKSKDLLRQLPASNFNSLHYLIVHLKRVVDHSEENKMNSRNLGVIFGPSLLRPRPTAAPVTISSIADYSNQARLVEFLITYSQKIFDGSLQPQDTAVCSAGGIASQVDQGCLPKSLLSPEERDPEHSMKSLFFSSKEDSQTTESECKSFESTPSFEESERKQNALEKCDACLIDNKGRLLVDQELESASRKTEDACKTSRLPTVKSDREINGVERHLPRTRIRPVSLPIDKLLLLASSPTERNGRNMGNVNSDKVCKNPIFEGVNRKDTTTVVCSKFDGFDQQTLQKTREKQYEQNDLTAKTGMIVPSAFQERGVTLNVRSSGDHPVSIAQPSKPYTEPVRSARQVSERRSSDSCPPASARAPRTLQPQHWTTFYKPPAPAASGRGDEEKPGTPSVAVPPGTTHAPQEHVLKSIPGSENASAEPAHPVSRPEERAEEREQPDVPTACQRPRLKRMQQFEDLEDEIPQFV</sequence>
<dbReference type="PROSITE" id="PS00479">
    <property type="entry name" value="ZF_DAG_PE_1"/>
    <property type="match status" value="1"/>
</dbReference>
<evidence type="ECO:0000256" key="4">
    <source>
        <dbReference type="ARBA" id="ARBA00022771"/>
    </source>
</evidence>
<keyword evidence="4" id="KW-0863">Zinc-finger</keyword>
<dbReference type="SMART" id="SM00109">
    <property type="entry name" value="C1"/>
    <property type="match status" value="1"/>
</dbReference>
<dbReference type="EMBL" id="JAEMGP010000001">
    <property type="protein sequence ID" value="KAG5214988.1"/>
    <property type="molecule type" value="Genomic_DNA"/>
</dbReference>
<dbReference type="GO" id="GO:0051056">
    <property type="term" value="P:regulation of small GTPase mediated signal transduction"/>
    <property type="evidence" value="ECO:0007669"/>
    <property type="project" value="UniProtKB-ARBA"/>
</dbReference>
<dbReference type="Gene3D" id="1.20.1270.60">
    <property type="entry name" value="Arfaptin homology (AH) domain/BAR domain"/>
    <property type="match status" value="1"/>
</dbReference>
<dbReference type="InterPro" id="IPR031160">
    <property type="entry name" value="F_BAR_dom"/>
</dbReference>
<dbReference type="PANTHER" id="PTHR15228">
    <property type="entry name" value="SPERMATHECAL PHYSIOLOGY VARIANT"/>
    <property type="match status" value="1"/>
</dbReference>
<feature type="compositionally biased region" description="Low complexity" evidence="13">
    <location>
        <begin position="567"/>
        <end position="586"/>
    </location>
</feature>
<dbReference type="Pfam" id="PF24235">
    <property type="entry name" value="RHG29_45_N"/>
    <property type="match status" value="1"/>
</dbReference>
<dbReference type="Proteomes" id="UP000664991">
    <property type="component" value="Unassembled WGS sequence"/>
</dbReference>
<feature type="compositionally biased region" description="Acidic residues" evidence="13">
    <location>
        <begin position="1286"/>
        <end position="1296"/>
    </location>
</feature>
<evidence type="ECO:0000259" key="16">
    <source>
        <dbReference type="PROSITE" id="PS51741"/>
    </source>
</evidence>
<feature type="domain" description="Rho-GAP" evidence="15">
    <location>
        <begin position="698"/>
        <end position="913"/>
    </location>
</feature>
<feature type="coiled-coil region" evidence="12">
    <location>
        <begin position="384"/>
        <end position="440"/>
    </location>
</feature>
<keyword evidence="2" id="KW-0597">Phosphoprotein</keyword>
<evidence type="ECO:0000259" key="14">
    <source>
        <dbReference type="PROSITE" id="PS50081"/>
    </source>
</evidence>
<evidence type="ECO:0000256" key="13">
    <source>
        <dbReference type="SAM" id="MobiDB-lite"/>
    </source>
</evidence>
<evidence type="ECO:0000256" key="2">
    <source>
        <dbReference type="ARBA" id="ARBA00022553"/>
    </source>
</evidence>
<evidence type="ECO:0000313" key="18">
    <source>
        <dbReference type="Proteomes" id="UP000664991"/>
    </source>
</evidence>
<dbReference type="PROSITE" id="PS51741">
    <property type="entry name" value="F_BAR"/>
    <property type="match status" value="1"/>
</dbReference>
<dbReference type="Pfam" id="PF00130">
    <property type="entry name" value="C1_1"/>
    <property type="match status" value="1"/>
</dbReference>
<dbReference type="FunFam" id="1.10.555.10:FF:000016">
    <property type="entry name" value="Rho GTPase activating protein 29"/>
    <property type="match status" value="1"/>
</dbReference>
<comment type="subunit">
    <text evidence="10">Interacts with PTPN13/PTPL1. Interacts with RAP2A via its coiled coil domain. Interacts with RASIP1.</text>
</comment>
<evidence type="ECO:0000256" key="10">
    <source>
        <dbReference type="ARBA" id="ARBA00063539"/>
    </source>
</evidence>